<dbReference type="Pfam" id="PF24864">
    <property type="entry name" value="DUF7730"/>
    <property type="match status" value="1"/>
</dbReference>
<dbReference type="AlphaFoldDB" id="A0AAV9JW06"/>
<dbReference type="EMBL" id="JAVFHQ010000003">
    <property type="protein sequence ID" value="KAK4549697.1"/>
    <property type="molecule type" value="Genomic_DNA"/>
</dbReference>
<comment type="caution">
    <text evidence="3">The sequence shown here is derived from an EMBL/GenBank/DDBJ whole genome shotgun (WGS) entry which is preliminary data.</text>
</comment>
<accession>A0AAV9JW06</accession>
<gene>
    <name evidence="3" type="ORF">LTR36_004998</name>
</gene>
<name>A0AAV9JW06_9PEZI</name>
<protein>
    <recommendedName>
        <fullName evidence="2">DUF7730 domain-containing protein</fullName>
    </recommendedName>
</protein>
<feature type="region of interest" description="Disordered" evidence="1">
    <location>
        <begin position="279"/>
        <end position="319"/>
    </location>
</feature>
<proteinExistence type="predicted"/>
<evidence type="ECO:0000313" key="3">
    <source>
        <dbReference type="EMBL" id="KAK4549697.1"/>
    </source>
</evidence>
<dbReference type="Proteomes" id="UP001324427">
    <property type="component" value="Unassembled WGS sequence"/>
</dbReference>
<reference evidence="3 4" key="1">
    <citation type="submission" date="2021-11" db="EMBL/GenBank/DDBJ databases">
        <title>Black yeast isolated from Biological Soil Crust.</title>
        <authorList>
            <person name="Kurbessoian T."/>
        </authorList>
    </citation>
    <scope>NUCLEOTIDE SEQUENCE [LARGE SCALE GENOMIC DNA]</scope>
    <source>
        <strain evidence="3 4">CCFEE 5522</strain>
    </source>
</reference>
<evidence type="ECO:0000256" key="1">
    <source>
        <dbReference type="SAM" id="MobiDB-lite"/>
    </source>
</evidence>
<organism evidence="3 4">
    <name type="scientific">Oleoguttula mirabilis</name>
    <dbReference type="NCBI Taxonomy" id="1507867"/>
    <lineage>
        <taxon>Eukaryota</taxon>
        <taxon>Fungi</taxon>
        <taxon>Dikarya</taxon>
        <taxon>Ascomycota</taxon>
        <taxon>Pezizomycotina</taxon>
        <taxon>Dothideomycetes</taxon>
        <taxon>Dothideomycetidae</taxon>
        <taxon>Mycosphaerellales</taxon>
        <taxon>Teratosphaeriaceae</taxon>
        <taxon>Oleoguttula</taxon>
    </lineage>
</organism>
<dbReference type="PANTHER" id="PTHR42085:SF2">
    <property type="entry name" value="F-BOX DOMAIN-CONTAINING PROTEIN"/>
    <property type="match status" value="1"/>
</dbReference>
<evidence type="ECO:0000313" key="4">
    <source>
        <dbReference type="Proteomes" id="UP001324427"/>
    </source>
</evidence>
<dbReference type="InterPro" id="IPR056632">
    <property type="entry name" value="DUF7730"/>
</dbReference>
<dbReference type="PANTHER" id="PTHR42085">
    <property type="entry name" value="F-BOX DOMAIN-CONTAINING PROTEIN"/>
    <property type="match status" value="1"/>
</dbReference>
<feature type="domain" description="DUF7730" evidence="2">
    <location>
        <begin position="132"/>
        <end position="197"/>
    </location>
</feature>
<evidence type="ECO:0000259" key="2">
    <source>
        <dbReference type="Pfam" id="PF24864"/>
    </source>
</evidence>
<sequence>MSAEQHPGAVQEAMDQPEAGDDGLATEITNAVQPWACRNDKPPFSAEELVVMALAWTQAPMTELCIAQWITDRFPYYVQLACREIFESVCLDYLFGYPSSRSKSGLFFALTRSHETNTDGNIGHRGDPTYTAKLKCRPLTEILALLQVNKQIYQEALPVFYSVNTFICYSIHELDKLLKCASESRRKHIGHIIFNYSPSDTQPASSAFRLLKTVEHLRKLDITVDESAWLDVKNRKGEPAYPDLEKLPGLATLRIIRGLKTVTFHGDCEKLRAYLVPEMTKPKSKKKASTGAKKRTVDGDSERVDTKSTLRGVTRKKQG</sequence>
<keyword evidence="4" id="KW-1185">Reference proteome</keyword>
<dbReference type="InterPro" id="IPR038883">
    <property type="entry name" value="AN11006-like"/>
</dbReference>
<feature type="compositionally biased region" description="Basic residues" evidence="1">
    <location>
        <begin position="282"/>
        <end position="294"/>
    </location>
</feature>
<feature type="compositionally biased region" description="Basic and acidic residues" evidence="1">
    <location>
        <begin position="295"/>
        <end position="308"/>
    </location>
</feature>
<feature type="region of interest" description="Disordered" evidence="1">
    <location>
        <begin position="1"/>
        <end position="22"/>
    </location>
</feature>